<dbReference type="Proteomes" id="UP000199088">
    <property type="component" value="Unassembled WGS sequence"/>
</dbReference>
<dbReference type="CDD" id="cd13538">
    <property type="entry name" value="PBP2_ModA_like_1"/>
    <property type="match status" value="1"/>
</dbReference>
<dbReference type="NCBIfam" id="TIGR01256">
    <property type="entry name" value="modA"/>
    <property type="match status" value="1"/>
</dbReference>
<proteinExistence type="inferred from homology"/>
<protein>
    <submittedName>
        <fullName evidence="6">Molybdate transport system substrate-binding protein</fullName>
    </submittedName>
</protein>
<dbReference type="Gene3D" id="3.40.190.10">
    <property type="entry name" value="Periplasmic binding protein-like II"/>
    <property type="match status" value="2"/>
</dbReference>
<evidence type="ECO:0000313" key="6">
    <source>
        <dbReference type="EMBL" id="SDN76558.1"/>
    </source>
</evidence>
<dbReference type="PROSITE" id="PS51257">
    <property type="entry name" value="PROKAR_LIPOPROTEIN"/>
    <property type="match status" value="1"/>
</dbReference>
<dbReference type="SUPFAM" id="SSF53850">
    <property type="entry name" value="Periplasmic binding protein-like II"/>
    <property type="match status" value="1"/>
</dbReference>
<dbReference type="InterPro" id="IPR050682">
    <property type="entry name" value="ModA/WtpA"/>
</dbReference>
<feature type="binding site" evidence="4">
    <location>
        <position position="206"/>
    </location>
    <ligand>
        <name>molybdate</name>
        <dbReference type="ChEBI" id="CHEBI:36264"/>
    </ligand>
</feature>
<feature type="binding site" evidence="4">
    <location>
        <position position="57"/>
    </location>
    <ligand>
        <name>molybdate</name>
        <dbReference type="ChEBI" id="CHEBI:36264"/>
    </ligand>
</feature>
<dbReference type="InterPro" id="IPR005950">
    <property type="entry name" value="ModA"/>
</dbReference>
<dbReference type="AlphaFoldDB" id="A0A1H0E2Q1"/>
<gene>
    <name evidence="6" type="ORF">SAMN05660199_00629</name>
</gene>
<reference evidence="7" key="1">
    <citation type="submission" date="2016-10" db="EMBL/GenBank/DDBJ databases">
        <authorList>
            <person name="Varghese N."/>
            <person name="Submissions S."/>
        </authorList>
    </citation>
    <scope>NUCLEOTIDE SEQUENCE [LARGE SCALE GENOMIC DNA]</scope>
    <source>
        <strain evidence="7">DSM 45843</strain>
    </source>
</reference>
<accession>A0A1H0E2Q1</accession>
<feature type="binding site" evidence="4">
    <location>
        <position position="85"/>
    </location>
    <ligand>
        <name>molybdate</name>
        <dbReference type="ChEBI" id="CHEBI:36264"/>
    </ligand>
</feature>
<feature type="signal peptide" evidence="5">
    <location>
        <begin position="1"/>
        <end position="29"/>
    </location>
</feature>
<dbReference type="GO" id="GO:0030973">
    <property type="term" value="F:molybdate ion binding"/>
    <property type="evidence" value="ECO:0007669"/>
    <property type="project" value="TreeGrafter"/>
</dbReference>
<dbReference type="RefSeq" id="WP_091239608.1">
    <property type="nucleotide sequence ID" value="NZ_FNIR01000002.1"/>
</dbReference>
<keyword evidence="7" id="KW-1185">Reference proteome</keyword>
<dbReference type="GO" id="GO:0046872">
    <property type="term" value="F:metal ion binding"/>
    <property type="evidence" value="ECO:0007669"/>
    <property type="project" value="UniProtKB-KW"/>
</dbReference>
<evidence type="ECO:0000256" key="5">
    <source>
        <dbReference type="SAM" id="SignalP"/>
    </source>
</evidence>
<evidence type="ECO:0000256" key="3">
    <source>
        <dbReference type="ARBA" id="ARBA00022729"/>
    </source>
</evidence>
<dbReference type="PIRSF" id="PIRSF004846">
    <property type="entry name" value="ModA"/>
    <property type="match status" value="1"/>
</dbReference>
<evidence type="ECO:0000256" key="1">
    <source>
        <dbReference type="ARBA" id="ARBA00009175"/>
    </source>
</evidence>
<evidence type="ECO:0000313" key="7">
    <source>
        <dbReference type="Proteomes" id="UP000199088"/>
    </source>
</evidence>
<sequence length="272" mass="27127">MRLRALPVLAVAGLLTLTACGGSSSSSDAASSTSAAASSSAGGGDLTGTLTVFAAASLTDVFTDLGDQLMADNPELTITFNFAGSSALATQITQGAPADVFASANQKQMTVVTDAGLDADDPTVFTENVLEIAVPPGNPGGITGLADFGDADKTLAICAPDVPCGAAAETVFAAAGITAQPDTLEEDVRAALTKVELGEVDAALVYASDVQAAGDGVEGIEFPEAEDAVNEYPICTLTGASNPEAAQAFLDLVESDEGQQALTDAGFRSPSN</sequence>
<feature type="binding site" evidence="4">
    <location>
        <position position="188"/>
    </location>
    <ligand>
        <name>molybdate</name>
        <dbReference type="ChEBI" id="CHEBI:36264"/>
    </ligand>
</feature>
<dbReference type="OrthoDB" id="9785015at2"/>
<dbReference type="GO" id="GO:0015689">
    <property type="term" value="P:molybdate ion transport"/>
    <property type="evidence" value="ECO:0007669"/>
    <property type="project" value="InterPro"/>
</dbReference>
<keyword evidence="2 4" id="KW-0479">Metal-binding</keyword>
<dbReference type="STRING" id="1052260.SAMN05660199_00629"/>
<feature type="chain" id="PRO_5011621303" evidence="5">
    <location>
        <begin position="30"/>
        <end position="272"/>
    </location>
</feature>
<comment type="similarity">
    <text evidence="1">Belongs to the bacterial solute-binding protein ModA family.</text>
</comment>
<evidence type="ECO:0000256" key="2">
    <source>
        <dbReference type="ARBA" id="ARBA00022723"/>
    </source>
</evidence>
<organism evidence="6 7">
    <name type="scientific">Klenkia soli</name>
    <dbReference type="NCBI Taxonomy" id="1052260"/>
    <lineage>
        <taxon>Bacteria</taxon>
        <taxon>Bacillati</taxon>
        <taxon>Actinomycetota</taxon>
        <taxon>Actinomycetes</taxon>
        <taxon>Geodermatophilales</taxon>
        <taxon>Geodermatophilaceae</taxon>
        <taxon>Klenkia</taxon>
    </lineage>
</organism>
<evidence type="ECO:0000256" key="4">
    <source>
        <dbReference type="PIRSR" id="PIRSR004846-1"/>
    </source>
</evidence>
<name>A0A1H0E2Q1_9ACTN</name>
<dbReference type="PANTHER" id="PTHR30632">
    <property type="entry name" value="MOLYBDATE-BINDING PERIPLASMIC PROTEIN"/>
    <property type="match status" value="1"/>
</dbReference>
<dbReference type="PANTHER" id="PTHR30632:SF0">
    <property type="entry name" value="SULFATE-BINDING PROTEIN"/>
    <property type="match status" value="1"/>
</dbReference>
<dbReference type="EMBL" id="FNIR01000002">
    <property type="protein sequence ID" value="SDN76558.1"/>
    <property type="molecule type" value="Genomic_DNA"/>
</dbReference>
<dbReference type="Pfam" id="PF13531">
    <property type="entry name" value="SBP_bac_11"/>
    <property type="match status" value="1"/>
</dbReference>
<keyword evidence="4" id="KW-0500">Molybdenum</keyword>
<keyword evidence="3 5" id="KW-0732">Signal</keyword>